<dbReference type="AlphaFoldDB" id="A0ABD3ASQ5"/>
<dbReference type="PIRSF" id="PIRSF000808">
    <property type="entry name" value="GalT"/>
    <property type="match status" value="1"/>
</dbReference>
<evidence type="ECO:0000256" key="3">
    <source>
        <dbReference type="ARBA" id="ARBA00023277"/>
    </source>
</evidence>
<keyword evidence="5" id="KW-0862">Zinc</keyword>
<feature type="binding site" evidence="5">
    <location>
        <position position="67"/>
    </location>
    <ligand>
        <name>Zn(2+)</name>
        <dbReference type="ChEBI" id="CHEBI:29105"/>
    </ligand>
</feature>
<comment type="cofactor">
    <cofactor evidence="5">
        <name>Zn(2+)</name>
        <dbReference type="ChEBI" id="CHEBI:29105"/>
    </cofactor>
    <text evidence="5">Binds 1 zinc ion per subunit.</text>
</comment>
<feature type="active site" description="Tele-UMP-histidine intermediate" evidence="4">
    <location>
        <position position="192"/>
    </location>
</feature>
<dbReference type="Gene3D" id="3.30.428.10">
    <property type="entry name" value="HIT-like"/>
    <property type="match status" value="2"/>
</dbReference>
<protein>
    <recommendedName>
        <fullName evidence="6">Galactose-1-phosphate uridyl transferase N-terminal domain-containing protein</fullName>
    </recommendedName>
</protein>
<dbReference type="InterPro" id="IPR001937">
    <property type="entry name" value="GalP_UDPtransf1"/>
</dbReference>
<proteinExistence type="predicted"/>
<dbReference type="InterPro" id="IPR053177">
    <property type="entry name" value="ADP-glucose_phosphorylase"/>
</dbReference>
<keyword evidence="2" id="KW-0548">Nucleotidyltransferase</keyword>
<feature type="binding site" evidence="5">
    <location>
        <position position="70"/>
    </location>
    <ligand>
        <name>Zn(2+)</name>
        <dbReference type="ChEBI" id="CHEBI:29105"/>
    </ligand>
</feature>
<evidence type="ECO:0000256" key="2">
    <source>
        <dbReference type="ARBA" id="ARBA00022695"/>
    </source>
</evidence>
<feature type="binding site" evidence="5">
    <location>
        <position position="190"/>
    </location>
    <ligand>
        <name>Zn(2+)</name>
        <dbReference type="ChEBI" id="CHEBI:29105"/>
    </ligand>
</feature>
<accession>A0ABD3ASQ5</accession>
<organism evidence="7 8">
    <name type="scientific">Cinchona calisaya</name>
    <dbReference type="NCBI Taxonomy" id="153742"/>
    <lineage>
        <taxon>Eukaryota</taxon>
        <taxon>Viridiplantae</taxon>
        <taxon>Streptophyta</taxon>
        <taxon>Embryophyta</taxon>
        <taxon>Tracheophyta</taxon>
        <taxon>Spermatophyta</taxon>
        <taxon>Magnoliopsida</taxon>
        <taxon>eudicotyledons</taxon>
        <taxon>Gunneridae</taxon>
        <taxon>Pentapetalae</taxon>
        <taxon>asterids</taxon>
        <taxon>lamiids</taxon>
        <taxon>Gentianales</taxon>
        <taxon>Rubiaceae</taxon>
        <taxon>Cinchonoideae</taxon>
        <taxon>Cinchoneae</taxon>
        <taxon>Cinchona</taxon>
    </lineage>
</organism>
<feature type="domain" description="Galactose-1-phosphate uridyl transferase N-terminal" evidence="6">
    <location>
        <begin position="21"/>
        <end position="202"/>
    </location>
</feature>
<dbReference type="InterPro" id="IPR005849">
    <property type="entry name" value="GalP_Utransf_N"/>
</dbReference>
<dbReference type="InterPro" id="IPR036265">
    <property type="entry name" value="HIT-like_sf"/>
</dbReference>
<feature type="binding site" evidence="5">
    <location>
        <position position="139"/>
    </location>
    <ligand>
        <name>Zn(2+)</name>
        <dbReference type="ChEBI" id="CHEBI:29105"/>
    </ligand>
</feature>
<dbReference type="SUPFAM" id="SSF54197">
    <property type="entry name" value="HIT-like"/>
    <property type="match status" value="2"/>
</dbReference>
<keyword evidence="3" id="KW-0119">Carbohydrate metabolism</keyword>
<dbReference type="EMBL" id="JBJUIK010000003">
    <property type="protein sequence ID" value="KAL3534049.1"/>
    <property type="molecule type" value="Genomic_DNA"/>
</dbReference>
<dbReference type="PANTHER" id="PTHR42763:SF2">
    <property type="entry name" value="ADP-GLUCOSE PHOSPHORYLASE"/>
    <property type="match status" value="1"/>
</dbReference>
<keyword evidence="1" id="KW-0808">Transferase</keyword>
<evidence type="ECO:0000256" key="1">
    <source>
        <dbReference type="ARBA" id="ARBA00022679"/>
    </source>
</evidence>
<keyword evidence="5" id="KW-0479">Metal-binding</keyword>
<reference evidence="7 8" key="1">
    <citation type="submission" date="2024-11" db="EMBL/GenBank/DDBJ databases">
        <title>A near-complete genome assembly of Cinchona calisaya.</title>
        <authorList>
            <person name="Lian D.C."/>
            <person name="Zhao X.W."/>
            <person name="Wei L."/>
        </authorList>
    </citation>
    <scope>NUCLEOTIDE SEQUENCE [LARGE SCALE GENOMIC DNA]</scope>
    <source>
        <tissue evidence="7">Nenye</tissue>
    </source>
</reference>
<comment type="caution">
    <text evidence="7">The sequence shown here is derived from an EMBL/GenBank/DDBJ whole genome shotgun (WGS) entry which is preliminary data.</text>
</comment>
<name>A0ABD3ASQ5_9GENT</name>
<evidence type="ECO:0000256" key="5">
    <source>
        <dbReference type="PIRSR" id="PIRSR000808-3"/>
    </source>
</evidence>
<dbReference type="Pfam" id="PF01087">
    <property type="entry name" value="GalP_UDP_transf"/>
    <property type="match status" value="1"/>
</dbReference>
<evidence type="ECO:0000256" key="4">
    <source>
        <dbReference type="PIRSR" id="PIRSR000808-1"/>
    </source>
</evidence>
<dbReference type="GO" id="GO:0016779">
    <property type="term" value="F:nucleotidyltransferase activity"/>
    <property type="evidence" value="ECO:0007669"/>
    <property type="project" value="UniProtKB-KW"/>
</dbReference>
<keyword evidence="8" id="KW-1185">Reference proteome</keyword>
<evidence type="ECO:0000313" key="8">
    <source>
        <dbReference type="Proteomes" id="UP001630127"/>
    </source>
</evidence>
<evidence type="ECO:0000259" key="6">
    <source>
        <dbReference type="Pfam" id="PF01087"/>
    </source>
</evidence>
<sequence>MAEGGAAAAAAAAARVNNNHNQPVPEIRKDAVHNRWVIFSPARSTRPSDFKSKSNPTPQSSDHLLNCPFCLGNEHLCAPEIFRVHPPDSPTDWKLRVIQNLYPALSRDLPLQDHQEASSGNTKLGGFGFHDVVIESPVHSVQLVDLSPVQLGDVLLAYKKRIQQLQSYASVRYVQVFKNHGASAGASLSHSHSQIIALPVVPPAASARIDCMKQYFEQTGKCKLCEIQADNLLINESAHFISIVPFAATFPFEIWIIPRDHSSHFHELDNDKAIDLGGLLKLLLRKISLQLNNPPFNFMIHTSPFHFNPSSLSYTHWFLQIVPQLTTVGGFEIATGCYINPIFPEDAAKVLREVQLSS</sequence>
<evidence type="ECO:0000313" key="7">
    <source>
        <dbReference type="EMBL" id="KAL3534049.1"/>
    </source>
</evidence>
<dbReference type="PANTHER" id="PTHR42763">
    <property type="entry name" value="ADP-GLUCOSE PHOSPHORYLASE"/>
    <property type="match status" value="1"/>
</dbReference>
<dbReference type="Proteomes" id="UP001630127">
    <property type="component" value="Unassembled WGS sequence"/>
</dbReference>
<gene>
    <name evidence="7" type="ORF">ACH5RR_007570</name>
</gene>